<dbReference type="OrthoDB" id="70763at2759"/>
<dbReference type="InterPro" id="IPR020338">
    <property type="entry name" value="SMN_gemin7"/>
</dbReference>
<keyword evidence="1" id="KW-1185">Reference proteome</keyword>
<dbReference type="PANTHER" id="PTHR14679">
    <property type="entry name" value="GEM-ASSOCIATED PROTEIN 7"/>
    <property type="match status" value="1"/>
</dbReference>
<accession>A0A6J2JCC5</accession>
<dbReference type="AlphaFoldDB" id="A0A6J2JCC5"/>
<sequence length="94" mass="10475">MSSEEIISSTSEQEAATKLRESFLRSIRELSGFECTILTYEKSSLKAKFSSWKPDGSEILVHGLETPACVVMDSALLRTPDLLAIQFENHLDLP</sequence>
<dbReference type="PANTHER" id="PTHR14679:SF1">
    <property type="entry name" value="GEM-ASSOCIATED PROTEIN 7"/>
    <property type="match status" value="1"/>
</dbReference>
<name>A0A6J2JCC5_BOMMA</name>
<dbReference type="Proteomes" id="UP000504629">
    <property type="component" value="Unplaced"/>
</dbReference>
<dbReference type="Pfam" id="PF11095">
    <property type="entry name" value="Gemin7"/>
    <property type="match status" value="1"/>
</dbReference>
<organism evidence="1 2">
    <name type="scientific">Bombyx mandarina</name>
    <name type="common">Wild silk moth</name>
    <name type="synonym">Wild silkworm</name>
    <dbReference type="NCBI Taxonomy" id="7092"/>
    <lineage>
        <taxon>Eukaryota</taxon>
        <taxon>Metazoa</taxon>
        <taxon>Ecdysozoa</taxon>
        <taxon>Arthropoda</taxon>
        <taxon>Hexapoda</taxon>
        <taxon>Insecta</taxon>
        <taxon>Pterygota</taxon>
        <taxon>Neoptera</taxon>
        <taxon>Endopterygota</taxon>
        <taxon>Lepidoptera</taxon>
        <taxon>Glossata</taxon>
        <taxon>Ditrysia</taxon>
        <taxon>Bombycoidea</taxon>
        <taxon>Bombycidae</taxon>
        <taxon>Bombycinae</taxon>
        <taxon>Bombyx</taxon>
    </lineage>
</organism>
<dbReference type="GO" id="GO:0034719">
    <property type="term" value="C:SMN-Sm protein complex"/>
    <property type="evidence" value="ECO:0007669"/>
    <property type="project" value="InterPro"/>
</dbReference>
<dbReference type="Gene3D" id="2.30.30.100">
    <property type="match status" value="1"/>
</dbReference>
<dbReference type="KEGG" id="bman:114240652"/>
<dbReference type="GO" id="GO:0000387">
    <property type="term" value="P:spliceosomal snRNP assembly"/>
    <property type="evidence" value="ECO:0007669"/>
    <property type="project" value="TreeGrafter"/>
</dbReference>
<dbReference type="RefSeq" id="XP_028027081.1">
    <property type="nucleotide sequence ID" value="XM_028171280.1"/>
</dbReference>
<evidence type="ECO:0000313" key="1">
    <source>
        <dbReference type="Proteomes" id="UP000504629"/>
    </source>
</evidence>
<reference evidence="2" key="1">
    <citation type="submission" date="2025-08" db="UniProtKB">
        <authorList>
            <consortium name="RefSeq"/>
        </authorList>
    </citation>
    <scope>IDENTIFICATION</scope>
    <source>
        <tissue evidence="2">Silk gland</tissue>
    </source>
</reference>
<dbReference type="GeneID" id="114240652"/>
<gene>
    <name evidence="2" type="primary">LOC114240652</name>
</gene>
<protein>
    <submittedName>
        <fullName evidence="2">Uncharacterized protein LOC114240652</fullName>
    </submittedName>
</protein>
<proteinExistence type="predicted"/>
<evidence type="ECO:0000313" key="2">
    <source>
        <dbReference type="RefSeq" id="XP_028027081.1"/>
    </source>
</evidence>